<dbReference type="SUPFAM" id="SSF53474">
    <property type="entry name" value="alpha/beta-Hydrolases"/>
    <property type="match status" value="1"/>
</dbReference>
<dbReference type="Pfam" id="PF20410">
    <property type="entry name" value="X-Tfes_XVIPCD"/>
    <property type="match status" value="1"/>
</dbReference>
<reference evidence="2 3" key="1">
    <citation type="submission" date="2020-08" db="EMBL/GenBank/DDBJ databases">
        <title>Stenotrophomonas sp. W1S232.</title>
        <authorList>
            <person name="Deng Y."/>
        </authorList>
    </citation>
    <scope>NUCLEOTIDE SEQUENCE [LARGE SCALE GENOMIC DNA]</scope>
    <source>
        <strain evidence="2 3">W1S232</strain>
    </source>
</reference>
<feature type="domain" description="X-Tfes XVIPCD" evidence="1">
    <location>
        <begin position="283"/>
        <end position="375"/>
    </location>
</feature>
<dbReference type="AlphaFoldDB" id="A0A7W3V2Y2"/>
<dbReference type="Proteomes" id="UP000550609">
    <property type="component" value="Unassembled WGS sequence"/>
</dbReference>
<proteinExistence type="predicted"/>
<dbReference type="EMBL" id="JACIUV010000007">
    <property type="protein sequence ID" value="MBB1118107.1"/>
    <property type="molecule type" value="Genomic_DNA"/>
</dbReference>
<dbReference type="InterPro" id="IPR046519">
    <property type="entry name" value="X-Tfes_XVIPCD"/>
</dbReference>
<name>A0A7W3V2Y2_9GAMM</name>
<gene>
    <name evidence="2" type="ORF">H4O09_13710</name>
</gene>
<organism evidence="2 3">
    <name type="scientific">Stenotrophomonas koreensis</name>
    <dbReference type="NCBI Taxonomy" id="266128"/>
    <lineage>
        <taxon>Bacteria</taxon>
        <taxon>Pseudomonadati</taxon>
        <taxon>Pseudomonadota</taxon>
        <taxon>Gammaproteobacteria</taxon>
        <taxon>Lysobacterales</taxon>
        <taxon>Lysobacteraceae</taxon>
        <taxon>Stenotrophomonas</taxon>
    </lineage>
</organism>
<accession>A0A7W3V2Y2</accession>
<sequence length="402" mass="43250">MSGELVLAHRGTEFGRQPVRDGVIADLGMVVTGFNAQVAAARRATEAALAYAQDKARDCGPLELTVTGHSLGGFLAQYTGHRYGLHTETFDAYGAAGLVADLRPDVGHIVNHVRATDFVSAASRHVGEVRIYAAQQDVEALQRAGYADDGRRLSDLRNPLAVMAGVGIAAHYSRNFLPDNDLDIGGSIIRADNQQRYLHYQPLFDKYRQDVATLHDVLALPRNVVDVVTDHVRHAVSGRPLERDFAELRVTGCPRPLEGERLPGAASVVPAPGERLHGELNSPLYRDIQAGVLRLEQGLGRSPDQASERVIASLYAKARQAGIERADHVVMAGSADDPRFVLVRGDRQDPAHQRVHVRAADALATPVETSLAQAASQPGHAVPGYSAVLAEEPVSVPMALAR</sequence>
<dbReference type="RefSeq" id="WP_182623037.1">
    <property type="nucleotide sequence ID" value="NZ_JACIUV010000007.1"/>
</dbReference>
<evidence type="ECO:0000313" key="2">
    <source>
        <dbReference type="EMBL" id="MBB1118107.1"/>
    </source>
</evidence>
<dbReference type="InterPro" id="IPR029058">
    <property type="entry name" value="AB_hydrolase_fold"/>
</dbReference>
<protein>
    <recommendedName>
        <fullName evidence="1">X-Tfes XVIPCD domain-containing protein</fullName>
    </recommendedName>
</protein>
<evidence type="ECO:0000313" key="3">
    <source>
        <dbReference type="Proteomes" id="UP000550609"/>
    </source>
</evidence>
<comment type="caution">
    <text evidence="2">The sequence shown here is derived from an EMBL/GenBank/DDBJ whole genome shotgun (WGS) entry which is preliminary data.</text>
</comment>
<dbReference type="Gene3D" id="3.40.50.1820">
    <property type="entry name" value="alpha/beta hydrolase"/>
    <property type="match status" value="1"/>
</dbReference>
<evidence type="ECO:0000259" key="1">
    <source>
        <dbReference type="Pfam" id="PF20410"/>
    </source>
</evidence>